<dbReference type="AlphaFoldDB" id="A0A0F8XV09"/>
<evidence type="ECO:0000256" key="3">
    <source>
        <dbReference type="ARBA" id="ARBA00022679"/>
    </source>
</evidence>
<organism evidence="4">
    <name type="scientific">marine sediment metagenome</name>
    <dbReference type="NCBI Taxonomy" id="412755"/>
    <lineage>
        <taxon>unclassified sequences</taxon>
        <taxon>metagenomes</taxon>
        <taxon>ecological metagenomes</taxon>
    </lineage>
</organism>
<evidence type="ECO:0008006" key="5">
    <source>
        <dbReference type="Google" id="ProtNLM"/>
    </source>
</evidence>
<comment type="similarity">
    <text evidence="1">Belongs to the trimethylamine methyltransferase family.</text>
</comment>
<name>A0A0F8XV09_9ZZZZ</name>
<dbReference type="GO" id="GO:0008168">
    <property type="term" value="F:methyltransferase activity"/>
    <property type="evidence" value="ECO:0007669"/>
    <property type="project" value="UniProtKB-KW"/>
</dbReference>
<feature type="non-terminal residue" evidence="4">
    <location>
        <position position="1"/>
    </location>
</feature>
<dbReference type="GO" id="GO:0032259">
    <property type="term" value="P:methylation"/>
    <property type="evidence" value="ECO:0007669"/>
    <property type="project" value="UniProtKB-KW"/>
</dbReference>
<keyword evidence="2" id="KW-0489">Methyltransferase</keyword>
<proteinExistence type="inferred from homology"/>
<accession>A0A0F8XV09</accession>
<protein>
    <recommendedName>
        <fullName evidence="5">Trimethylamine methyltransferase</fullName>
    </recommendedName>
</protein>
<dbReference type="Gene3D" id="3.20.20.480">
    <property type="entry name" value="Trimethylamine methyltransferase-like"/>
    <property type="match status" value="1"/>
</dbReference>
<dbReference type="InterPro" id="IPR010426">
    <property type="entry name" value="MTTB_MeTrfase"/>
</dbReference>
<evidence type="ECO:0000256" key="1">
    <source>
        <dbReference type="ARBA" id="ARBA00007137"/>
    </source>
</evidence>
<evidence type="ECO:0000256" key="2">
    <source>
        <dbReference type="ARBA" id="ARBA00022603"/>
    </source>
</evidence>
<dbReference type="Pfam" id="PF06253">
    <property type="entry name" value="MTTB"/>
    <property type="match status" value="1"/>
</dbReference>
<dbReference type="GO" id="GO:0015948">
    <property type="term" value="P:methanogenesis"/>
    <property type="evidence" value="ECO:0007669"/>
    <property type="project" value="InterPro"/>
</dbReference>
<comment type="caution">
    <text evidence="4">The sequence shown here is derived from an EMBL/GenBank/DDBJ whole genome shotgun (WGS) entry which is preliminary data.</text>
</comment>
<feature type="non-terminal residue" evidence="4">
    <location>
        <position position="370"/>
    </location>
</feature>
<dbReference type="InterPro" id="IPR038601">
    <property type="entry name" value="MttB-like_sf"/>
</dbReference>
<gene>
    <name evidence="4" type="ORF">LCGC14_2977550</name>
</gene>
<keyword evidence="3" id="KW-0808">Transferase</keyword>
<evidence type="ECO:0000313" key="4">
    <source>
        <dbReference type="EMBL" id="KKK65100.1"/>
    </source>
</evidence>
<sequence length="370" mass="40311">KFASTKALGYLKKAGCSVDDSSTLVRFPKPLVSEAVQRMQAAYQIPERVPERMAARYSHIRFRREKHRVHRDFSTSAGGFCAFIYDLQGVRRYAGMQDVLKSINLVNHLPYIDYTGLPVSDQETPPAFRPVKMAAELAKYTRKLDGVETFKKEDIKYLVEIGEVVSGSELRLREAPVLVGYAEARSPLNMDENMVEIFMEYVLRGFPQTVDTMPNGGATAPVTAAGNLALGLAETLGPLVLGYAIDADAVLGVDIIPSYCDMSSGLFRYATAERLPLLAARVQLISEFYGCPSGVHGGKTDACFPNIQAGIEKAATMMVPLLAGAVGIGTVGHLENAVTFSPLQLVIDNEISGYVHRSLQGIEVNEQTLA</sequence>
<reference evidence="4" key="1">
    <citation type="journal article" date="2015" name="Nature">
        <title>Complex archaea that bridge the gap between prokaryotes and eukaryotes.</title>
        <authorList>
            <person name="Spang A."/>
            <person name="Saw J.H."/>
            <person name="Jorgensen S.L."/>
            <person name="Zaremba-Niedzwiedzka K."/>
            <person name="Martijn J."/>
            <person name="Lind A.E."/>
            <person name="van Eijk R."/>
            <person name="Schleper C."/>
            <person name="Guy L."/>
            <person name="Ettema T.J."/>
        </authorList>
    </citation>
    <scope>NUCLEOTIDE SEQUENCE</scope>
</reference>
<dbReference type="EMBL" id="LAZR01060719">
    <property type="protein sequence ID" value="KKK65100.1"/>
    <property type="molecule type" value="Genomic_DNA"/>
</dbReference>